<gene>
    <name evidence="5" type="ORF">OBBRIDRAFT_767030</name>
</gene>
<feature type="compositionally biased region" description="Low complexity" evidence="4">
    <location>
        <begin position="486"/>
        <end position="508"/>
    </location>
</feature>
<dbReference type="PANTHER" id="PTHR10921:SF1">
    <property type="entry name" value="NUCLEAR DISTRIBUTION PROTEIN NUDE HOMOLOG"/>
    <property type="match status" value="1"/>
</dbReference>
<keyword evidence="6" id="KW-1185">Reference proteome</keyword>
<feature type="compositionally biased region" description="Polar residues" evidence="4">
    <location>
        <begin position="517"/>
        <end position="549"/>
    </location>
</feature>
<evidence type="ECO:0000256" key="2">
    <source>
        <dbReference type="ARBA" id="ARBA00023054"/>
    </source>
</evidence>
<feature type="region of interest" description="Disordered" evidence="4">
    <location>
        <begin position="403"/>
        <end position="556"/>
    </location>
</feature>
<evidence type="ECO:0000256" key="4">
    <source>
        <dbReference type="SAM" id="MobiDB-lite"/>
    </source>
</evidence>
<organism evidence="5 6">
    <name type="scientific">Obba rivulosa</name>
    <dbReference type="NCBI Taxonomy" id="1052685"/>
    <lineage>
        <taxon>Eukaryota</taxon>
        <taxon>Fungi</taxon>
        <taxon>Dikarya</taxon>
        <taxon>Basidiomycota</taxon>
        <taxon>Agaricomycotina</taxon>
        <taxon>Agaricomycetes</taxon>
        <taxon>Polyporales</taxon>
        <taxon>Gelatoporiaceae</taxon>
        <taxon>Obba</taxon>
    </lineage>
</organism>
<protein>
    <recommendedName>
        <fullName evidence="7">NUDE domain-containing protein</fullName>
    </recommendedName>
</protein>
<sequence length="668" mass="72123">MPAVLQTPEALKKDRAMATLDENTINYSSSSHVNWEAKFQEASDMLAETRAELEDFQQSSKDLEEEMEREILRTEKAQMELQAKVAKAERERDDWKSKFMSLQTTHNKTTTSLQRELDMLRQEHQQLKVQLRELEMGNDDLERNERAISSSLMDTEVKYNRVLEEKILLEHELLDKAKVEEECQRLKDDLRDANEEIRILKDQVASVQERLTSTTQNDPVARPAPPRKPSLSDEDLLSIHPPPDLQLSELSPDLELTTGVAPDGSGSSSPRTADFFHRPASRQATMLQQAGFQPPRIAISPTTSSFRRAESSPAMSTATSQLRRPAPSPIVTRGSTGSAFVSTAKNGSTGSVSVSTTKSKGVQMVSELRIRVKELEQRIHTRVPRIRMGSVTSRTVVIPPVKAAPPAAAPSPVPSASTSSLHSTHSGSQDSISKKSRRSSINSDFDRKRDSNDNGWVMLMQDSPTPVKEKRKSSPIAPSAFRGMDSTSASPTSMLSSRSPSALSQSAMPSGLRRPQSRLSEGRSSVSTNATTTSGSSILTPASRPSTPTHLPIASPSLYGGAGSGLKIPGQVPSAFSQSKRLSYPAEPAKSPATTPRTSQIPAQRPPSRIAVASSMSQSRIGRPGGGVSGRRSGGEGLSDGAIGMTGKPGATGRARSGSTMALTGRGG</sequence>
<name>A0A8E2DU82_9APHY</name>
<dbReference type="PANTHER" id="PTHR10921">
    <property type="entry name" value="NUCLEAR DISTRIBUTION PROTEIN NUDE HOMOLOG 1"/>
    <property type="match status" value="1"/>
</dbReference>
<reference evidence="5 6" key="1">
    <citation type="submission" date="2016-07" db="EMBL/GenBank/DDBJ databases">
        <title>Draft genome of the white-rot fungus Obba rivulosa 3A-2.</title>
        <authorList>
            <consortium name="DOE Joint Genome Institute"/>
            <person name="Miettinen O."/>
            <person name="Riley R."/>
            <person name="Acob R."/>
            <person name="Barry K."/>
            <person name="Cullen D."/>
            <person name="De Vries R."/>
            <person name="Hainaut M."/>
            <person name="Hatakka A."/>
            <person name="Henrissat B."/>
            <person name="Hilden K."/>
            <person name="Kuo R."/>
            <person name="Labutti K."/>
            <person name="Lipzen A."/>
            <person name="Makela M.R."/>
            <person name="Sandor L."/>
            <person name="Spatafora J.W."/>
            <person name="Grigoriev I.V."/>
            <person name="Hibbett D.S."/>
        </authorList>
    </citation>
    <scope>NUCLEOTIDE SEQUENCE [LARGE SCALE GENOMIC DNA]</scope>
    <source>
        <strain evidence="5 6">3A-2</strain>
    </source>
</reference>
<dbReference type="AlphaFoldDB" id="A0A8E2DU82"/>
<dbReference type="Gene3D" id="6.10.250.1080">
    <property type="match status" value="1"/>
</dbReference>
<feature type="coiled-coil region" evidence="3">
    <location>
        <begin position="39"/>
        <end position="144"/>
    </location>
</feature>
<dbReference type="InterPro" id="IPR033494">
    <property type="entry name" value="NUDE"/>
</dbReference>
<feature type="compositionally biased region" description="Polar residues" evidence="4">
    <location>
        <begin position="208"/>
        <end position="218"/>
    </location>
</feature>
<feature type="compositionally biased region" description="Polar residues" evidence="4">
    <location>
        <begin position="592"/>
        <end position="602"/>
    </location>
</feature>
<evidence type="ECO:0000256" key="3">
    <source>
        <dbReference type="SAM" id="Coils"/>
    </source>
</evidence>
<feature type="region of interest" description="Disordered" evidence="4">
    <location>
        <begin position="208"/>
        <end position="249"/>
    </location>
</feature>
<feature type="region of interest" description="Disordered" evidence="4">
    <location>
        <begin position="303"/>
        <end position="336"/>
    </location>
</feature>
<dbReference type="GO" id="GO:0005871">
    <property type="term" value="C:kinesin complex"/>
    <property type="evidence" value="ECO:0007669"/>
    <property type="project" value="TreeGrafter"/>
</dbReference>
<dbReference type="GO" id="GO:0007059">
    <property type="term" value="P:chromosome segregation"/>
    <property type="evidence" value="ECO:0007669"/>
    <property type="project" value="TreeGrafter"/>
</dbReference>
<comment type="similarity">
    <text evidence="1">Belongs to the nudE family.</text>
</comment>
<evidence type="ECO:0000313" key="5">
    <source>
        <dbReference type="EMBL" id="OCH95771.1"/>
    </source>
</evidence>
<dbReference type="GO" id="GO:0008017">
    <property type="term" value="F:microtubule binding"/>
    <property type="evidence" value="ECO:0007669"/>
    <property type="project" value="InterPro"/>
</dbReference>
<dbReference type="GO" id="GO:0007020">
    <property type="term" value="P:microtubule nucleation"/>
    <property type="evidence" value="ECO:0007669"/>
    <property type="project" value="TreeGrafter"/>
</dbReference>
<accession>A0A8E2DU82</accession>
<dbReference type="OrthoDB" id="5877028at2759"/>
<proteinExistence type="inferred from homology"/>
<feature type="compositionally biased region" description="Low complexity" evidence="4">
    <location>
        <begin position="414"/>
        <end position="431"/>
    </location>
</feature>
<dbReference type="GO" id="GO:0051642">
    <property type="term" value="P:centrosome localization"/>
    <property type="evidence" value="ECO:0007669"/>
    <property type="project" value="TreeGrafter"/>
</dbReference>
<evidence type="ECO:0000256" key="1">
    <source>
        <dbReference type="ARBA" id="ARBA00007429"/>
    </source>
</evidence>
<dbReference type="GO" id="GO:0000776">
    <property type="term" value="C:kinetochore"/>
    <property type="evidence" value="ECO:0007669"/>
    <property type="project" value="TreeGrafter"/>
</dbReference>
<dbReference type="EMBL" id="KV722334">
    <property type="protein sequence ID" value="OCH95771.1"/>
    <property type="molecule type" value="Genomic_DNA"/>
</dbReference>
<feature type="compositionally biased region" description="Polar residues" evidence="4">
    <location>
        <begin position="313"/>
        <end position="322"/>
    </location>
</feature>
<feature type="region of interest" description="Disordered" evidence="4">
    <location>
        <begin position="569"/>
        <end position="668"/>
    </location>
</feature>
<dbReference type="GO" id="GO:0047496">
    <property type="term" value="P:vesicle transport along microtubule"/>
    <property type="evidence" value="ECO:0007669"/>
    <property type="project" value="TreeGrafter"/>
</dbReference>
<evidence type="ECO:0000313" key="6">
    <source>
        <dbReference type="Proteomes" id="UP000250043"/>
    </source>
</evidence>
<dbReference type="Proteomes" id="UP000250043">
    <property type="component" value="Unassembled WGS sequence"/>
</dbReference>
<dbReference type="GO" id="GO:0000132">
    <property type="term" value="P:establishment of mitotic spindle orientation"/>
    <property type="evidence" value="ECO:0007669"/>
    <property type="project" value="TreeGrafter"/>
</dbReference>
<evidence type="ECO:0008006" key="7">
    <source>
        <dbReference type="Google" id="ProtNLM"/>
    </source>
</evidence>
<keyword evidence="2 3" id="KW-0175">Coiled coil</keyword>